<organism evidence="10 11">
    <name type="scientific">Georgenia soli</name>
    <dbReference type="NCBI Taxonomy" id="638953"/>
    <lineage>
        <taxon>Bacteria</taxon>
        <taxon>Bacillati</taxon>
        <taxon>Actinomycetota</taxon>
        <taxon>Actinomycetes</taxon>
        <taxon>Micrococcales</taxon>
        <taxon>Bogoriellaceae</taxon>
        <taxon>Georgenia</taxon>
    </lineage>
</organism>
<dbReference type="AlphaFoldDB" id="A0A2A9EMB2"/>
<name>A0A2A9EMB2_9MICO</name>
<keyword evidence="6 7" id="KW-0472">Membrane</keyword>
<dbReference type="PROSITE" id="PS50928">
    <property type="entry name" value="ABC_TM1"/>
    <property type="match status" value="1"/>
</dbReference>
<sequence length="320" mass="34646">MSGTTPANPAVAVESPVRTLPDPMGTPAPRVGASTRAKRMLTSRAGSAVAVVIAVLWTVPIVGLLVSSVRPEAEIRTSGWWTFFSNPAFTLANYQEVLFGRASSGQLSNFFVNSLVITVPATIIPLVAATMAAYCFSVLQWRGRDTVFVIVFALQIVPLQMALIPLLRIFAGTEVIQNFPYLAVWVAHACFAMPLATFLLHNFMAEIPRELIEAARVDGAGHVTVFLRVMLPLQIPAIASFAIFQFLWVWNDLLVGLTFTGGNNAVQPLTARLSEMAGSRGQDWHLLTSGAFVSIIVPLIVFFALQKYFVRGLLAGSVKG</sequence>
<evidence type="ECO:0000313" key="10">
    <source>
        <dbReference type="EMBL" id="PFG39375.1"/>
    </source>
</evidence>
<keyword evidence="5 7" id="KW-1133">Transmembrane helix</keyword>
<feature type="transmembrane region" description="Helical" evidence="7">
    <location>
        <begin position="284"/>
        <end position="305"/>
    </location>
</feature>
<evidence type="ECO:0000313" key="11">
    <source>
        <dbReference type="Proteomes" id="UP000222106"/>
    </source>
</evidence>
<evidence type="ECO:0000256" key="5">
    <source>
        <dbReference type="ARBA" id="ARBA00022989"/>
    </source>
</evidence>
<dbReference type="Pfam" id="PF00528">
    <property type="entry name" value="BPD_transp_1"/>
    <property type="match status" value="1"/>
</dbReference>
<comment type="caution">
    <text evidence="10">The sequence shown here is derived from an EMBL/GenBank/DDBJ whole genome shotgun (WGS) entry which is preliminary data.</text>
</comment>
<feature type="transmembrane region" description="Helical" evidence="7">
    <location>
        <begin position="182"/>
        <end position="204"/>
    </location>
</feature>
<evidence type="ECO:0000256" key="6">
    <source>
        <dbReference type="ARBA" id="ARBA00023136"/>
    </source>
</evidence>
<keyword evidence="4 7" id="KW-0812">Transmembrane</keyword>
<dbReference type="PANTHER" id="PTHR43744:SF4">
    <property type="entry name" value="OSMOPROTECTIVE COMPOUNDS UPTAKE PERMEASE PROTEIN GGTD"/>
    <property type="match status" value="1"/>
</dbReference>
<dbReference type="GO" id="GO:0055085">
    <property type="term" value="P:transmembrane transport"/>
    <property type="evidence" value="ECO:0007669"/>
    <property type="project" value="InterPro"/>
</dbReference>
<reference evidence="10 11" key="1">
    <citation type="submission" date="2017-10" db="EMBL/GenBank/DDBJ databases">
        <title>Sequencing the genomes of 1000 actinobacteria strains.</title>
        <authorList>
            <person name="Klenk H.-P."/>
        </authorList>
    </citation>
    <scope>NUCLEOTIDE SEQUENCE [LARGE SCALE GENOMIC DNA]</scope>
    <source>
        <strain evidence="10 11">DSM 21838</strain>
    </source>
</reference>
<evidence type="ECO:0000256" key="3">
    <source>
        <dbReference type="ARBA" id="ARBA00022475"/>
    </source>
</evidence>
<dbReference type="Gene3D" id="1.10.3720.10">
    <property type="entry name" value="MetI-like"/>
    <property type="match status" value="1"/>
</dbReference>
<dbReference type="SUPFAM" id="SSF161098">
    <property type="entry name" value="MetI-like"/>
    <property type="match status" value="1"/>
</dbReference>
<evidence type="ECO:0000256" key="2">
    <source>
        <dbReference type="ARBA" id="ARBA00022448"/>
    </source>
</evidence>
<dbReference type="Proteomes" id="UP000222106">
    <property type="component" value="Unassembled WGS sequence"/>
</dbReference>
<evidence type="ECO:0000256" key="7">
    <source>
        <dbReference type="RuleBase" id="RU363032"/>
    </source>
</evidence>
<dbReference type="InterPro" id="IPR035906">
    <property type="entry name" value="MetI-like_sf"/>
</dbReference>
<proteinExistence type="inferred from homology"/>
<gene>
    <name evidence="10" type="ORF">ATJ97_1881</name>
</gene>
<comment type="subcellular location">
    <subcellularLocation>
        <location evidence="1 7">Cell membrane</location>
        <topology evidence="1 7">Multi-pass membrane protein</topology>
    </subcellularLocation>
</comment>
<evidence type="ECO:0000256" key="1">
    <source>
        <dbReference type="ARBA" id="ARBA00004651"/>
    </source>
</evidence>
<feature type="transmembrane region" description="Helical" evidence="7">
    <location>
        <begin position="147"/>
        <end position="170"/>
    </location>
</feature>
<evidence type="ECO:0000256" key="4">
    <source>
        <dbReference type="ARBA" id="ARBA00022692"/>
    </source>
</evidence>
<dbReference type="GO" id="GO:0005886">
    <property type="term" value="C:plasma membrane"/>
    <property type="evidence" value="ECO:0007669"/>
    <property type="project" value="UniProtKB-SubCell"/>
</dbReference>
<protein>
    <submittedName>
        <fullName evidence="10">Carbohydrate ABC transporter membrane protein 2 (CUT1 family)</fullName>
    </submittedName>
</protein>
<evidence type="ECO:0000259" key="9">
    <source>
        <dbReference type="PROSITE" id="PS50928"/>
    </source>
</evidence>
<keyword evidence="2 7" id="KW-0813">Transport</keyword>
<keyword evidence="3" id="KW-1003">Cell membrane</keyword>
<feature type="transmembrane region" description="Helical" evidence="7">
    <location>
        <begin position="110"/>
        <end position="135"/>
    </location>
</feature>
<evidence type="ECO:0000256" key="8">
    <source>
        <dbReference type="SAM" id="MobiDB-lite"/>
    </source>
</evidence>
<feature type="transmembrane region" description="Helical" evidence="7">
    <location>
        <begin position="225"/>
        <end position="250"/>
    </location>
</feature>
<dbReference type="RefSeq" id="WP_098483495.1">
    <property type="nucleotide sequence ID" value="NZ_PDJI01000004.1"/>
</dbReference>
<dbReference type="InterPro" id="IPR000515">
    <property type="entry name" value="MetI-like"/>
</dbReference>
<dbReference type="OrthoDB" id="9794684at2"/>
<feature type="transmembrane region" description="Helical" evidence="7">
    <location>
        <begin position="45"/>
        <end position="66"/>
    </location>
</feature>
<accession>A0A2A9EMB2</accession>
<feature type="region of interest" description="Disordered" evidence="8">
    <location>
        <begin position="1"/>
        <end position="32"/>
    </location>
</feature>
<dbReference type="PANTHER" id="PTHR43744">
    <property type="entry name" value="ABC TRANSPORTER PERMEASE PROTEIN MG189-RELATED-RELATED"/>
    <property type="match status" value="1"/>
</dbReference>
<comment type="similarity">
    <text evidence="7">Belongs to the binding-protein-dependent transport system permease family.</text>
</comment>
<dbReference type="EMBL" id="PDJI01000004">
    <property type="protein sequence ID" value="PFG39375.1"/>
    <property type="molecule type" value="Genomic_DNA"/>
</dbReference>
<dbReference type="CDD" id="cd06261">
    <property type="entry name" value="TM_PBP2"/>
    <property type="match status" value="1"/>
</dbReference>
<keyword evidence="11" id="KW-1185">Reference proteome</keyword>
<feature type="domain" description="ABC transmembrane type-1" evidence="9">
    <location>
        <begin position="111"/>
        <end position="305"/>
    </location>
</feature>